<dbReference type="EMBL" id="CAJOBA010048375">
    <property type="protein sequence ID" value="CAF4211686.1"/>
    <property type="molecule type" value="Genomic_DNA"/>
</dbReference>
<evidence type="ECO:0000256" key="1">
    <source>
        <dbReference type="SAM" id="MobiDB-lite"/>
    </source>
</evidence>
<protein>
    <submittedName>
        <fullName evidence="3">Uncharacterized protein</fullName>
    </submittedName>
</protein>
<gene>
    <name evidence="2" type="ORF">OVA965_LOCUS33207</name>
    <name evidence="3" type="ORF">TMI583_LOCUS34087</name>
</gene>
<dbReference type="EMBL" id="CAJNOK010026639">
    <property type="protein sequence ID" value="CAF1406222.1"/>
    <property type="molecule type" value="Genomic_DNA"/>
</dbReference>
<feature type="non-terminal residue" evidence="3">
    <location>
        <position position="635"/>
    </location>
</feature>
<dbReference type="Proteomes" id="UP000682733">
    <property type="component" value="Unassembled WGS sequence"/>
</dbReference>
<proteinExistence type="predicted"/>
<dbReference type="AlphaFoldDB" id="A0A8S2S9F1"/>
<sequence length="635" mass="70961">LDDSRGTGISSVTIKKQHFTMCGATTGILFQKSLKNFENESSCTGIHNRFFYLTLSQLNVKRPQEMMANQKNKKLPNLTHIAIVSHLFDTIKYDFAVSAEEKASLLKLQEEMSDEEEQQAGILNINGGNGSGPVVCNDIAAPPSQDMITQANCSAMYFIFNSRADIVNRSSISVIPQHIKDLYAKIYDHLPRLSIQVQRLKDCIKFTIDPLPPVIAKIACSTKFYLKEEKKIGSKQILMMPLNIFHTSALTVIDPTNGKTGYFKNRRYIYDDSVKYLTDRKLIVKDYFDRDASGKDRGTFWKFPLPQTAAGRETPGNLTLAKLHFFDRAIVVPEYMKYQADLQDIIDFHLQNNNIVRTTVNGEDRYAVAAGSTATQQLRAKHASRTQAMTVQSSTTMFFSNPLSDSLPTVLQFALMSESPDCNVPHSFVHPSTTLRIPLSSSNTLPSFIRTTNTTPRKTLTNITNVSTPIRQLAYELCSSLEKRYPLTDNNTVTNMSDTEGLFHDDDYHQNDGGILQLSLQQQQNTVDVEQTTAANQQHGDGSINATDHPVTHDFDMNETVSANDQQNDGIESTVSQRSSDADNAQIRRVKKVILLDKETCVFTRTELASLCNVPSVKDAAVEELVSAEFLAYGD</sequence>
<reference evidence="3" key="1">
    <citation type="submission" date="2021-02" db="EMBL/GenBank/DDBJ databases">
        <authorList>
            <person name="Nowell W R."/>
        </authorList>
    </citation>
    <scope>NUCLEOTIDE SEQUENCE</scope>
</reference>
<feature type="region of interest" description="Disordered" evidence="1">
    <location>
        <begin position="563"/>
        <end position="582"/>
    </location>
</feature>
<comment type="caution">
    <text evidence="3">The sequence shown here is derived from an EMBL/GenBank/DDBJ whole genome shotgun (WGS) entry which is preliminary data.</text>
</comment>
<accession>A0A8S2S9F1</accession>
<evidence type="ECO:0000313" key="4">
    <source>
        <dbReference type="Proteomes" id="UP000682733"/>
    </source>
</evidence>
<evidence type="ECO:0000313" key="3">
    <source>
        <dbReference type="EMBL" id="CAF4211686.1"/>
    </source>
</evidence>
<name>A0A8S2S9F1_9BILA</name>
<evidence type="ECO:0000313" key="2">
    <source>
        <dbReference type="EMBL" id="CAF1406222.1"/>
    </source>
</evidence>
<feature type="region of interest" description="Disordered" evidence="1">
    <location>
        <begin position="534"/>
        <end position="555"/>
    </location>
</feature>
<organism evidence="3 4">
    <name type="scientific">Didymodactylos carnosus</name>
    <dbReference type="NCBI Taxonomy" id="1234261"/>
    <lineage>
        <taxon>Eukaryota</taxon>
        <taxon>Metazoa</taxon>
        <taxon>Spiralia</taxon>
        <taxon>Gnathifera</taxon>
        <taxon>Rotifera</taxon>
        <taxon>Eurotatoria</taxon>
        <taxon>Bdelloidea</taxon>
        <taxon>Philodinida</taxon>
        <taxon>Philodinidae</taxon>
        <taxon>Didymodactylos</taxon>
    </lineage>
</organism>
<dbReference type="Proteomes" id="UP000677228">
    <property type="component" value="Unassembled WGS sequence"/>
</dbReference>
<feature type="compositionally biased region" description="Polar residues" evidence="1">
    <location>
        <begin position="534"/>
        <end position="546"/>
    </location>
</feature>